<gene>
    <name evidence="3" type="ORF">FOMPIDRAFT_1017194</name>
</gene>
<sequence>MARLTLLFILACMSYAAASIITRWDADLLEDQSDEPEIRTIYGNDTVPWEEGEVVRIRVLSELIKDLEFNCQQNMCYGITCRKFPDKLKKNSAGAAAARKRNSCGNVTPNRCSQNYGGAGMGPKGENCDEYPFASSVQGQESTAVTIQGGKLKGITDKSEFNVRFDFGHGAVPHWVAAKQLNAGEY</sequence>
<dbReference type="OrthoDB" id="3259102at2759"/>
<keyword evidence="4" id="KW-1185">Reference proteome</keyword>
<accession>S8FCK0</accession>
<reference evidence="3 4" key="1">
    <citation type="journal article" date="2012" name="Science">
        <title>The Paleozoic origin of enzymatic lignin decomposition reconstructed from 31 fungal genomes.</title>
        <authorList>
            <person name="Floudas D."/>
            <person name="Binder M."/>
            <person name="Riley R."/>
            <person name="Barry K."/>
            <person name="Blanchette R.A."/>
            <person name="Henrissat B."/>
            <person name="Martinez A.T."/>
            <person name="Otillar R."/>
            <person name="Spatafora J.W."/>
            <person name="Yadav J.S."/>
            <person name="Aerts A."/>
            <person name="Benoit I."/>
            <person name="Boyd A."/>
            <person name="Carlson A."/>
            <person name="Copeland A."/>
            <person name="Coutinho P.M."/>
            <person name="de Vries R.P."/>
            <person name="Ferreira P."/>
            <person name="Findley K."/>
            <person name="Foster B."/>
            <person name="Gaskell J."/>
            <person name="Glotzer D."/>
            <person name="Gorecki P."/>
            <person name="Heitman J."/>
            <person name="Hesse C."/>
            <person name="Hori C."/>
            <person name="Igarashi K."/>
            <person name="Jurgens J.A."/>
            <person name="Kallen N."/>
            <person name="Kersten P."/>
            <person name="Kohler A."/>
            <person name="Kuees U."/>
            <person name="Kumar T.K.A."/>
            <person name="Kuo A."/>
            <person name="LaButti K."/>
            <person name="Larrondo L.F."/>
            <person name="Lindquist E."/>
            <person name="Ling A."/>
            <person name="Lombard V."/>
            <person name="Lucas S."/>
            <person name="Lundell T."/>
            <person name="Martin R."/>
            <person name="McLaughlin D.J."/>
            <person name="Morgenstern I."/>
            <person name="Morin E."/>
            <person name="Murat C."/>
            <person name="Nagy L.G."/>
            <person name="Nolan M."/>
            <person name="Ohm R.A."/>
            <person name="Patyshakuliyeva A."/>
            <person name="Rokas A."/>
            <person name="Ruiz-Duenas F.J."/>
            <person name="Sabat G."/>
            <person name="Salamov A."/>
            <person name="Samejima M."/>
            <person name="Schmutz J."/>
            <person name="Slot J.C."/>
            <person name="St John F."/>
            <person name="Stenlid J."/>
            <person name="Sun H."/>
            <person name="Sun S."/>
            <person name="Syed K."/>
            <person name="Tsang A."/>
            <person name="Wiebenga A."/>
            <person name="Young D."/>
            <person name="Pisabarro A."/>
            <person name="Eastwood D.C."/>
            <person name="Martin F."/>
            <person name="Cullen D."/>
            <person name="Grigoriev I.V."/>
            <person name="Hibbett D.S."/>
        </authorList>
    </citation>
    <scope>NUCLEOTIDE SEQUENCE</scope>
    <source>
        <strain evidence="4">FP-58527</strain>
    </source>
</reference>
<dbReference type="InterPro" id="IPR029476">
    <property type="entry name" value="DNase_NucA_NucB"/>
</dbReference>
<feature type="chain" id="PRO_5004551310" description="Deoxyribonuclease NucA/NucB domain-containing protein" evidence="1">
    <location>
        <begin position="19"/>
        <end position="186"/>
    </location>
</feature>
<evidence type="ECO:0000313" key="4">
    <source>
        <dbReference type="Proteomes" id="UP000015241"/>
    </source>
</evidence>
<dbReference type="InParanoid" id="S8FCK0"/>
<keyword evidence="1" id="KW-0732">Signal</keyword>
<name>S8FCK0_FOMSC</name>
<evidence type="ECO:0000313" key="3">
    <source>
        <dbReference type="EMBL" id="EPS99290.1"/>
    </source>
</evidence>
<dbReference type="AlphaFoldDB" id="S8FCK0"/>
<dbReference type="HOGENOM" id="CLU_1454452_0_0_1"/>
<evidence type="ECO:0000259" key="2">
    <source>
        <dbReference type="Pfam" id="PF14040"/>
    </source>
</evidence>
<feature type="domain" description="Deoxyribonuclease NucA/NucB" evidence="2">
    <location>
        <begin position="75"/>
        <end position="145"/>
    </location>
</feature>
<dbReference type="Pfam" id="PF14040">
    <property type="entry name" value="DNase_NucA_NucB"/>
    <property type="match status" value="1"/>
</dbReference>
<dbReference type="Proteomes" id="UP000015241">
    <property type="component" value="Unassembled WGS sequence"/>
</dbReference>
<dbReference type="EMBL" id="KE504158">
    <property type="protein sequence ID" value="EPS99290.1"/>
    <property type="molecule type" value="Genomic_DNA"/>
</dbReference>
<dbReference type="STRING" id="743788.S8FCK0"/>
<protein>
    <recommendedName>
        <fullName evidence="2">Deoxyribonuclease NucA/NucB domain-containing protein</fullName>
    </recommendedName>
</protein>
<feature type="signal peptide" evidence="1">
    <location>
        <begin position="1"/>
        <end position="18"/>
    </location>
</feature>
<evidence type="ECO:0000256" key="1">
    <source>
        <dbReference type="SAM" id="SignalP"/>
    </source>
</evidence>
<organism evidence="3 4">
    <name type="scientific">Fomitopsis schrenkii</name>
    <name type="common">Brown rot fungus</name>
    <dbReference type="NCBI Taxonomy" id="2126942"/>
    <lineage>
        <taxon>Eukaryota</taxon>
        <taxon>Fungi</taxon>
        <taxon>Dikarya</taxon>
        <taxon>Basidiomycota</taxon>
        <taxon>Agaricomycotina</taxon>
        <taxon>Agaricomycetes</taxon>
        <taxon>Polyporales</taxon>
        <taxon>Fomitopsis</taxon>
    </lineage>
</organism>
<proteinExistence type="predicted"/>